<feature type="domain" description="NPH3" evidence="4">
    <location>
        <begin position="186"/>
        <end position="442"/>
    </location>
</feature>
<reference evidence="5 6" key="1">
    <citation type="journal article" date="2013" name="BMC Genomics">
        <title>The miniature genome of a carnivorous plant Genlisea aurea contains a low number of genes and short non-coding sequences.</title>
        <authorList>
            <person name="Leushkin E.V."/>
            <person name="Sutormin R.A."/>
            <person name="Nabieva E.R."/>
            <person name="Penin A.A."/>
            <person name="Kondrashov A.S."/>
            <person name="Logacheva M.D."/>
        </authorList>
    </citation>
    <scope>NUCLEOTIDE SEQUENCE [LARGE SCALE GENOMIC DNA]</scope>
</reference>
<dbReference type="Pfam" id="PF03000">
    <property type="entry name" value="NPH3"/>
    <property type="match status" value="1"/>
</dbReference>
<accession>S8CJ39</accession>
<evidence type="ECO:0000256" key="3">
    <source>
        <dbReference type="SAM" id="MobiDB-lite"/>
    </source>
</evidence>
<feature type="region of interest" description="Disordered" evidence="3">
    <location>
        <begin position="473"/>
        <end position="494"/>
    </location>
</feature>
<dbReference type="InterPro" id="IPR043454">
    <property type="entry name" value="NPH3/RPT2-like"/>
</dbReference>
<evidence type="ECO:0000313" key="5">
    <source>
        <dbReference type="EMBL" id="EPS64686.1"/>
    </source>
</evidence>
<dbReference type="PROSITE" id="PS51649">
    <property type="entry name" value="NPH3"/>
    <property type="match status" value="1"/>
</dbReference>
<protein>
    <recommendedName>
        <fullName evidence="4">NPH3 domain-containing protein</fullName>
    </recommendedName>
</protein>
<keyword evidence="6" id="KW-1185">Reference proteome</keyword>
<evidence type="ECO:0000256" key="1">
    <source>
        <dbReference type="ARBA" id="ARBA00022786"/>
    </source>
</evidence>
<dbReference type="GO" id="GO:0016567">
    <property type="term" value="P:protein ubiquitination"/>
    <property type="evidence" value="ECO:0007669"/>
    <property type="project" value="UniProtKB-UniPathway"/>
</dbReference>
<sequence length="536" mass="59791">MSLLDHLQIRINGGQIFFLSQKIMSKYCGKLKKSSTQIIGDFPGGGEGFELVSRFCYNDGRIFNGVTVSNVALLHCCALFLDMSEPEEGSSHLNNNNNLLHQTEAFLEGIFGWSWNEILLCLKNCEPLIVFAESYGLIQRLIASLLAKMAQRSDVNNFFSLSSSSSSSSPDTAFSMSSPASRKASSWWYDDMSTFSPRIIQQFLKALGSYGAENGNLILTKFLLHYLKTARLPPDGSGSTRRDFTGLADTAVHGVVTTGRTAFSFRALFSVLRLASRFGVSGDLHAQLEELIGGMLDRAKLDDLLLSGAGNEEVYDVNLIIRLIKLFAHQHEKPSTDQMKKVGTLIDMYLTEIGPDPNLGISKFLQVAESLPDHARDTFDNVFRAVDIYLESHPSLSQEERSRLCRCLSYQKLSLEACKDLAKNPLIPPRIAIQALASQHPSIQQTAQSEYHDDRKKSISPENSCYDMVLYNNDQGKSGNNLETESSTDGEEKEDMKLNLEKMQWRVMELEKVCREMKGQMARMAKVAPQHSSICN</sequence>
<dbReference type="InterPro" id="IPR027356">
    <property type="entry name" value="NPH3_dom"/>
</dbReference>
<proteinExistence type="inferred from homology"/>
<evidence type="ECO:0000256" key="2">
    <source>
        <dbReference type="PROSITE-ProRule" id="PRU00982"/>
    </source>
</evidence>
<dbReference type="Proteomes" id="UP000015453">
    <property type="component" value="Unassembled WGS sequence"/>
</dbReference>
<organism evidence="5 6">
    <name type="scientific">Genlisea aurea</name>
    <dbReference type="NCBI Taxonomy" id="192259"/>
    <lineage>
        <taxon>Eukaryota</taxon>
        <taxon>Viridiplantae</taxon>
        <taxon>Streptophyta</taxon>
        <taxon>Embryophyta</taxon>
        <taxon>Tracheophyta</taxon>
        <taxon>Spermatophyta</taxon>
        <taxon>Magnoliopsida</taxon>
        <taxon>eudicotyledons</taxon>
        <taxon>Gunneridae</taxon>
        <taxon>Pentapetalae</taxon>
        <taxon>asterids</taxon>
        <taxon>lamiids</taxon>
        <taxon>Lamiales</taxon>
        <taxon>Lentibulariaceae</taxon>
        <taxon>Genlisea</taxon>
    </lineage>
</organism>
<feature type="compositionally biased region" description="Polar residues" evidence="3">
    <location>
        <begin position="473"/>
        <end position="485"/>
    </location>
</feature>
<evidence type="ECO:0000259" key="4">
    <source>
        <dbReference type="PROSITE" id="PS51649"/>
    </source>
</evidence>
<dbReference type="UniPathway" id="UPA00143"/>
<keyword evidence="1" id="KW-0833">Ubl conjugation pathway</keyword>
<dbReference type="EMBL" id="AUSU01004671">
    <property type="protein sequence ID" value="EPS64686.1"/>
    <property type="molecule type" value="Genomic_DNA"/>
</dbReference>
<dbReference type="AlphaFoldDB" id="S8CJ39"/>
<name>S8CJ39_9LAMI</name>
<comment type="caution">
    <text evidence="5">The sequence shown here is derived from an EMBL/GenBank/DDBJ whole genome shotgun (WGS) entry which is preliminary data.</text>
</comment>
<gene>
    <name evidence="5" type="ORF">M569_10093</name>
</gene>
<dbReference type="OrthoDB" id="1080584at2759"/>
<comment type="similarity">
    <text evidence="2">Belongs to the NPH3 family.</text>
</comment>
<dbReference type="PANTHER" id="PTHR32370">
    <property type="entry name" value="OS12G0117600 PROTEIN"/>
    <property type="match status" value="1"/>
</dbReference>
<evidence type="ECO:0000313" key="6">
    <source>
        <dbReference type="Proteomes" id="UP000015453"/>
    </source>
</evidence>